<protein>
    <submittedName>
        <fullName evidence="7">Homoserine/homoserine lactone efflux protein</fullName>
    </submittedName>
</protein>
<name>A0A080LTY7_9PROT</name>
<feature type="transmembrane region" description="Helical" evidence="6">
    <location>
        <begin position="75"/>
        <end position="93"/>
    </location>
</feature>
<dbReference type="PANTHER" id="PTHR30086:SF20">
    <property type="entry name" value="ARGININE EXPORTER PROTEIN ARGO-RELATED"/>
    <property type="match status" value="1"/>
</dbReference>
<feature type="transmembrane region" description="Helical" evidence="6">
    <location>
        <begin position="120"/>
        <end position="142"/>
    </location>
</feature>
<feature type="transmembrane region" description="Helical" evidence="6">
    <location>
        <begin position="148"/>
        <end position="172"/>
    </location>
</feature>
<dbReference type="PANTHER" id="PTHR30086">
    <property type="entry name" value="ARGININE EXPORTER PROTEIN ARGO"/>
    <property type="match status" value="1"/>
</dbReference>
<gene>
    <name evidence="7" type="primary">rhtB</name>
    <name evidence="7" type="ORF">AW09_002853</name>
</gene>
<comment type="subcellular location">
    <subcellularLocation>
        <location evidence="1">Cell membrane</location>
        <topology evidence="1">Multi-pass membrane protein</topology>
    </subcellularLocation>
</comment>
<keyword evidence="3 6" id="KW-0812">Transmembrane</keyword>
<feature type="transmembrane region" description="Helical" evidence="6">
    <location>
        <begin position="12"/>
        <end position="33"/>
    </location>
</feature>
<evidence type="ECO:0000313" key="7">
    <source>
        <dbReference type="EMBL" id="KFB71971.1"/>
    </source>
</evidence>
<feature type="transmembrane region" description="Helical" evidence="6">
    <location>
        <begin position="45"/>
        <end position="69"/>
    </location>
</feature>
<keyword evidence="5 6" id="KW-0472">Membrane</keyword>
<dbReference type="AlphaFoldDB" id="A0A080LTY7"/>
<evidence type="ECO:0000256" key="6">
    <source>
        <dbReference type="SAM" id="Phobius"/>
    </source>
</evidence>
<dbReference type="EMBL" id="JDVG02000459">
    <property type="protein sequence ID" value="KFB71971.1"/>
    <property type="molecule type" value="Genomic_DNA"/>
</dbReference>
<dbReference type="GO" id="GO:0015171">
    <property type="term" value="F:amino acid transmembrane transporter activity"/>
    <property type="evidence" value="ECO:0007669"/>
    <property type="project" value="TreeGrafter"/>
</dbReference>
<reference evidence="7 8" key="1">
    <citation type="submission" date="2014-02" db="EMBL/GenBank/DDBJ databases">
        <title>Expanding our view of genomic diversity in Candidatus Accumulibacter clades.</title>
        <authorList>
            <person name="Skennerton C.T."/>
            <person name="Barr J.J."/>
            <person name="Slater F.R."/>
            <person name="Bond P.L."/>
            <person name="Tyson G.W."/>
        </authorList>
    </citation>
    <scope>NUCLEOTIDE SEQUENCE [LARGE SCALE GENOMIC DNA]</scope>
    <source>
        <strain evidence="8">BA-91</strain>
    </source>
</reference>
<evidence type="ECO:0000256" key="4">
    <source>
        <dbReference type="ARBA" id="ARBA00022989"/>
    </source>
</evidence>
<evidence type="ECO:0000256" key="2">
    <source>
        <dbReference type="ARBA" id="ARBA00022475"/>
    </source>
</evidence>
<evidence type="ECO:0000256" key="3">
    <source>
        <dbReference type="ARBA" id="ARBA00022692"/>
    </source>
</evidence>
<proteinExistence type="predicted"/>
<comment type="caution">
    <text evidence="7">The sequence shown here is derived from an EMBL/GenBank/DDBJ whole genome shotgun (WGS) entry which is preliminary data.</text>
</comment>
<dbReference type="GO" id="GO:0005886">
    <property type="term" value="C:plasma membrane"/>
    <property type="evidence" value="ECO:0007669"/>
    <property type="project" value="UniProtKB-SubCell"/>
</dbReference>
<dbReference type="InterPro" id="IPR001123">
    <property type="entry name" value="LeuE-type"/>
</dbReference>
<organism evidence="7 8">
    <name type="scientific">Candidatus Accumulibacter phosphatis</name>
    <dbReference type="NCBI Taxonomy" id="327160"/>
    <lineage>
        <taxon>Bacteria</taxon>
        <taxon>Pseudomonadati</taxon>
        <taxon>Pseudomonadota</taxon>
        <taxon>Betaproteobacteria</taxon>
        <taxon>Candidatus Accumulibacter</taxon>
    </lineage>
</organism>
<keyword evidence="2" id="KW-1003">Cell membrane</keyword>
<sequence length="215" mass="22044">MSEAFLHNPALPAFLLASLVLAATPGPGVIYILARTLEQGRRAGLSSVAGVASGNLVNAIGAAIGLAALLTLSSLAFAVIQYAGALYLFYLGVKTLATAPPSTPGDAFGKAALAAIFRDGFMVALLNPKTALFFAAFLPQFIHPAAPAMLQSMLFGVLFVLIALVTDSIYVLTASAASPALSRLHKAPRFARYLSAAVLIGLAVLAATSASSRSR</sequence>
<dbReference type="Proteomes" id="UP000020077">
    <property type="component" value="Unassembled WGS sequence"/>
</dbReference>
<evidence type="ECO:0000313" key="8">
    <source>
        <dbReference type="Proteomes" id="UP000020077"/>
    </source>
</evidence>
<evidence type="ECO:0000256" key="1">
    <source>
        <dbReference type="ARBA" id="ARBA00004651"/>
    </source>
</evidence>
<dbReference type="Pfam" id="PF01810">
    <property type="entry name" value="LysE"/>
    <property type="match status" value="1"/>
</dbReference>
<keyword evidence="4 6" id="KW-1133">Transmembrane helix</keyword>
<evidence type="ECO:0000256" key="5">
    <source>
        <dbReference type="ARBA" id="ARBA00023136"/>
    </source>
</evidence>
<accession>A0A080LTY7</accession>
<feature type="transmembrane region" description="Helical" evidence="6">
    <location>
        <begin position="193"/>
        <end position="212"/>
    </location>
</feature>
<dbReference type="PIRSF" id="PIRSF006324">
    <property type="entry name" value="LeuE"/>
    <property type="match status" value="1"/>
</dbReference>